<evidence type="ECO:0000256" key="4">
    <source>
        <dbReference type="PROSITE-ProRule" id="PRU01248"/>
    </source>
</evidence>
<dbReference type="PANTHER" id="PTHR30349:SF81">
    <property type="entry name" value="TYROSINE RECOMBINASE XERC"/>
    <property type="match status" value="1"/>
</dbReference>
<evidence type="ECO:0000256" key="3">
    <source>
        <dbReference type="ARBA" id="ARBA00023172"/>
    </source>
</evidence>
<reference evidence="7 8" key="1">
    <citation type="journal article" date="2015" name="Genome Announc.">
        <title>Expanding the biotechnology potential of lactobacilli through comparative genomics of 213 strains and associated genera.</title>
        <authorList>
            <person name="Sun Z."/>
            <person name="Harris H.M."/>
            <person name="McCann A."/>
            <person name="Guo C."/>
            <person name="Argimon S."/>
            <person name="Zhang W."/>
            <person name="Yang X."/>
            <person name="Jeffery I.B."/>
            <person name="Cooney J.C."/>
            <person name="Kagawa T.F."/>
            <person name="Liu W."/>
            <person name="Song Y."/>
            <person name="Salvetti E."/>
            <person name="Wrobel A."/>
            <person name="Rasinkangas P."/>
            <person name="Parkhill J."/>
            <person name="Rea M.C."/>
            <person name="O'Sullivan O."/>
            <person name="Ritari J."/>
            <person name="Douillard F.P."/>
            <person name="Paul Ross R."/>
            <person name="Yang R."/>
            <person name="Briner A.E."/>
            <person name="Felis G.E."/>
            <person name="de Vos W.M."/>
            <person name="Barrangou R."/>
            <person name="Klaenhammer T.R."/>
            <person name="Caufield P.W."/>
            <person name="Cui Y."/>
            <person name="Zhang H."/>
            <person name="O'Toole P.W."/>
        </authorList>
    </citation>
    <scope>NUCLEOTIDE SEQUENCE [LARGE SCALE GENOMIC DNA]</scope>
    <source>
        <strain evidence="7 8">DSM 20405</strain>
    </source>
</reference>
<feature type="domain" description="Core-binding (CB)" evidence="6">
    <location>
        <begin position="1"/>
        <end position="83"/>
    </location>
</feature>
<dbReference type="NCBIfam" id="NF040815">
    <property type="entry name" value="recomb_XerA_Arch"/>
    <property type="match status" value="1"/>
</dbReference>
<dbReference type="SUPFAM" id="SSF56349">
    <property type="entry name" value="DNA breaking-rejoining enzymes"/>
    <property type="match status" value="1"/>
</dbReference>
<dbReference type="Pfam" id="PF02899">
    <property type="entry name" value="Phage_int_SAM_1"/>
    <property type="match status" value="1"/>
</dbReference>
<name>A0A0R2HML1_9FIRM</name>
<dbReference type="CDD" id="cd00798">
    <property type="entry name" value="INT_XerDC_C"/>
    <property type="match status" value="1"/>
</dbReference>
<dbReference type="AlphaFoldDB" id="A0A0R2HML1"/>
<dbReference type="EMBL" id="JQBL01000003">
    <property type="protein sequence ID" value="KRN51111.1"/>
    <property type="molecule type" value="Genomic_DNA"/>
</dbReference>
<evidence type="ECO:0000259" key="6">
    <source>
        <dbReference type="PROSITE" id="PS51900"/>
    </source>
</evidence>
<keyword evidence="1" id="KW-0229">DNA integration</keyword>
<dbReference type="GO" id="GO:0015074">
    <property type="term" value="P:DNA integration"/>
    <property type="evidence" value="ECO:0007669"/>
    <property type="project" value="UniProtKB-KW"/>
</dbReference>
<dbReference type="Pfam" id="PF00589">
    <property type="entry name" value="Phage_integrase"/>
    <property type="match status" value="1"/>
</dbReference>
<comment type="caution">
    <text evidence="7">The sequence shown here is derived from an EMBL/GenBank/DDBJ whole genome shotgun (WGS) entry which is preliminary data.</text>
</comment>
<accession>A0A0R2HML1</accession>
<dbReference type="InterPro" id="IPR013762">
    <property type="entry name" value="Integrase-like_cat_sf"/>
</dbReference>
<dbReference type="Proteomes" id="UP000051841">
    <property type="component" value="Unassembled WGS sequence"/>
</dbReference>
<evidence type="ECO:0000313" key="7">
    <source>
        <dbReference type="EMBL" id="KRN51111.1"/>
    </source>
</evidence>
<dbReference type="InterPro" id="IPR044068">
    <property type="entry name" value="CB"/>
</dbReference>
<evidence type="ECO:0000313" key="8">
    <source>
        <dbReference type="Proteomes" id="UP000051841"/>
    </source>
</evidence>
<dbReference type="PATRIC" id="fig|1410657.5.peg.1229"/>
<evidence type="ECO:0000256" key="2">
    <source>
        <dbReference type="ARBA" id="ARBA00023125"/>
    </source>
</evidence>
<dbReference type="InterPro" id="IPR011010">
    <property type="entry name" value="DNA_brk_join_enz"/>
</dbReference>
<dbReference type="InterPro" id="IPR002104">
    <property type="entry name" value="Integrase_catalytic"/>
</dbReference>
<dbReference type="PROSITE" id="PS51898">
    <property type="entry name" value="TYR_RECOMBINASE"/>
    <property type="match status" value="1"/>
</dbReference>
<dbReference type="NCBIfam" id="NF001399">
    <property type="entry name" value="PRK00283.1"/>
    <property type="match status" value="1"/>
</dbReference>
<dbReference type="GO" id="GO:0003677">
    <property type="term" value="F:DNA binding"/>
    <property type="evidence" value="ECO:0007669"/>
    <property type="project" value="UniProtKB-UniRule"/>
</dbReference>
<proteinExistence type="predicted"/>
<evidence type="ECO:0000259" key="5">
    <source>
        <dbReference type="PROSITE" id="PS51898"/>
    </source>
</evidence>
<dbReference type="InterPro" id="IPR004107">
    <property type="entry name" value="Integrase_SAM-like_N"/>
</dbReference>
<organism evidence="7 8">
    <name type="scientific">Kandleria vitulina DSM 20405</name>
    <dbReference type="NCBI Taxonomy" id="1410657"/>
    <lineage>
        <taxon>Bacteria</taxon>
        <taxon>Bacillati</taxon>
        <taxon>Bacillota</taxon>
        <taxon>Erysipelotrichia</taxon>
        <taxon>Erysipelotrichales</taxon>
        <taxon>Coprobacillaceae</taxon>
        <taxon>Kandleria</taxon>
    </lineage>
</organism>
<keyword evidence="3" id="KW-0233">DNA recombination</keyword>
<keyword evidence="8" id="KW-1185">Reference proteome</keyword>
<evidence type="ECO:0000256" key="1">
    <source>
        <dbReference type="ARBA" id="ARBA00022908"/>
    </source>
</evidence>
<dbReference type="InterPro" id="IPR010998">
    <property type="entry name" value="Integrase_recombinase_N"/>
</dbReference>
<dbReference type="Gene3D" id="1.10.150.130">
    <property type="match status" value="1"/>
</dbReference>
<dbReference type="GO" id="GO:0006310">
    <property type="term" value="P:DNA recombination"/>
    <property type="evidence" value="ECO:0007669"/>
    <property type="project" value="UniProtKB-KW"/>
</dbReference>
<dbReference type="InterPro" id="IPR050090">
    <property type="entry name" value="Tyrosine_recombinase_XerCD"/>
</dbReference>
<dbReference type="PANTHER" id="PTHR30349">
    <property type="entry name" value="PHAGE INTEGRASE-RELATED"/>
    <property type="match status" value="1"/>
</dbReference>
<dbReference type="Gene3D" id="1.10.443.10">
    <property type="entry name" value="Intergrase catalytic core"/>
    <property type="match status" value="1"/>
</dbReference>
<keyword evidence="2 4" id="KW-0238">DNA-binding</keyword>
<dbReference type="PROSITE" id="PS51900">
    <property type="entry name" value="CB"/>
    <property type="match status" value="1"/>
</dbReference>
<dbReference type="RefSeq" id="WP_031588598.1">
    <property type="nucleotide sequence ID" value="NZ_JNKN01000004.1"/>
</dbReference>
<gene>
    <name evidence="7" type="ORF">IV49_GL001187</name>
</gene>
<sequence length="297" mass="35038">MEIQDTLKDYKMYLIVEKGLSKNTVENYLRDLDDFFVHVRKSHNKDIDADDINEYLCFLDDHYATTSIQRKIISLRQYFLFLLKEKVIDHNIMEQFDLPKQRRTLPQTVSLNEASKLLSCIDRNKMVGQRDYCMITLLLNSGMRVSEMVNLTVKQINLHARNILVRGKGDKERLIPIDDMTCDIIKDYMYEARRSFNKEGMNLLFLTQRGKPVTRENFYQILNKYAKKAGVKAHFTPHKLRHTYATTMLEGHADLRSIQELLGHSDISTTTIYTHVNNKKIQNDYERFFPDRKKEGE</sequence>
<feature type="domain" description="Tyr recombinase" evidence="5">
    <location>
        <begin position="104"/>
        <end position="286"/>
    </location>
</feature>
<protein>
    <submittedName>
        <fullName evidence="7">Integrase</fullName>
    </submittedName>
</protein>